<accession>A0A4S4L1S0</accession>
<feature type="compositionally biased region" description="Basic residues" evidence="1">
    <location>
        <begin position="443"/>
        <end position="454"/>
    </location>
</feature>
<evidence type="ECO:0000256" key="1">
    <source>
        <dbReference type="SAM" id="MobiDB-lite"/>
    </source>
</evidence>
<feature type="region of interest" description="Disordered" evidence="1">
    <location>
        <begin position="331"/>
        <end position="530"/>
    </location>
</feature>
<proteinExistence type="predicted"/>
<dbReference type="GO" id="GO:0032968">
    <property type="term" value="P:positive regulation of transcription elongation by RNA polymerase II"/>
    <property type="evidence" value="ECO:0007669"/>
    <property type="project" value="TreeGrafter"/>
</dbReference>
<evidence type="ECO:0008006" key="4">
    <source>
        <dbReference type="Google" id="ProtNLM"/>
    </source>
</evidence>
<feature type="region of interest" description="Disordered" evidence="1">
    <location>
        <begin position="1"/>
        <end position="23"/>
    </location>
</feature>
<dbReference type="GO" id="GO:0006368">
    <property type="term" value="P:transcription elongation by RNA polymerase II"/>
    <property type="evidence" value="ECO:0007669"/>
    <property type="project" value="InterPro"/>
</dbReference>
<gene>
    <name evidence="2" type="ORF">EW145_g4928</name>
</gene>
<dbReference type="GO" id="GO:0016593">
    <property type="term" value="C:Cdc73/Paf1 complex"/>
    <property type="evidence" value="ECO:0007669"/>
    <property type="project" value="InterPro"/>
</dbReference>
<dbReference type="PANTHER" id="PTHR23146:SF0">
    <property type="entry name" value="RNA POLYMERASE-ASSOCIATED PROTEIN LEO1"/>
    <property type="match status" value="1"/>
</dbReference>
<evidence type="ECO:0000313" key="2">
    <source>
        <dbReference type="EMBL" id="THH05259.1"/>
    </source>
</evidence>
<feature type="compositionally biased region" description="Acidic residues" evidence="1">
    <location>
        <begin position="48"/>
        <end position="67"/>
    </location>
</feature>
<feature type="region of interest" description="Disordered" evidence="1">
    <location>
        <begin position="235"/>
        <end position="260"/>
    </location>
</feature>
<dbReference type="EMBL" id="SGPK01000275">
    <property type="protein sequence ID" value="THH05259.1"/>
    <property type="molecule type" value="Genomic_DNA"/>
</dbReference>
<sequence length="530" mass="59131">MFEDFLDPQLVPQSNGMDANGHVNFFGEDIKPKIENEQLKVEIPAHDEEMEDLFGDEEEKGEEEEVAEREHQQERSASLAASAARDGSEVLSASELKHRKELEYEEDEEQEENVVELKHAVLSIPNIPMPKSSDGNNWVIKMPNFVKLDPKPFHPETYVGPEQSSDGVGEKEKSLSIKLEVENTIRWKWVKDESGRDKRQSNSRVIRWSDGSLSLLLGKELFDISQAYEGVSGVPRQTSSLGSLSQSQSQSQNVASQMPGRGSGLTYLVAQHKRPGILQTEAPITGHMTLRPTGMQSETHRKLARAVGQKHSRVARLRIAPDSIIEQEQQELMKAAQKKPRRARASAAGDNDDLGGPARKRRSSYGRRRESVWSDEEPEAGASDEDEEDEGEYDSSPRKSRRGSGGNKKSADDKRAGGDYQTDDFLVADSSEGEEEDSDAGGKRRSKNKKRRRRSAGEDAEGEVDALDELDAKIAQQEEESHPGEKGTEDVPMDMDVESEEEGEEEFNIRRTGAGSRKKRAIAMDDDEDE</sequence>
<feature type="compositionally biased region" description="Low complexity" evidence="1">
    <location>
        <begin position="237"/>
        <end position="257"/>
    </location>
</feature>
<keyword evidence="3" id="KW-1185">Reference proteome</keyword>
<feature type="region of interest" description="Disordered" evidence="1">
    <location>
        <begin position="41"/>
        <end position="111"/>
    </location>
</feature>
<dbReference type="Pfam" id="PF04004">
    <property type="entry name" value="Leo1"/>
    <property type="match status" value="1"/>
</dbReference>
<dbReference type="AlphaFoldDB" id="A0A4S4L1S0"/>
<dbReference type="InterPro" id="IPR007149">
    <property type="entry name" value="Leo1"/>
</dbReference>
<organism evidence="2 3">
    <name type="scientific">Phellinidium pouzarii</name>
    <dbReference type="NCBI Taxonomy" id="167371"/>
    <lineage>
        <taxon>Eukaryota</taxon>
        <taxon>Fungi</taxon>
        <taxon>Dikarya</taxon>
        <taxon>Basidiomycota</taxon>
        <taxon>Agaricomycotina</taxon>
        <taxon>Agaricomycetes</taxon>
        <taxon>Hymenochaetales</taxon>
        <taxon>Hymenochaetaceae</taxon>
        <taxon>Phellinidium</taxon>
    </lineage>
</organism>
<protein>
    <recommendedName>
        <fullName evidence="4">Leo1-like protein</fullName>
    </recommendedName>
</protein>
<feature type="compositionally biased region" description="Acidic residues" evidence="1">
    <location>
        <begin position="491"/>
        <end position="506"/>
    </location>
</feature>
<evidence type="ECO:0000313" key="3">
    <source>
        <dbReference type="Proteomes" id="UP000308199"/>
    </source>
</evidence>
<feature type="compositionally biased region" description="Basic and acidic residues" evidence="1">
    <location>
        <begin position="479"/>
        <end position="489"/>
    </location>
</feature>
<name>A0A4S4L1S0_9AGAM</name>
<dbReference type="OrthoDB" id="20844at2759"/>
<feature type="compositionally biased region" description="Acidic residues" evidence="1">
    <location>
        <begin position="373"/>
        <end position="393"/>
    </location>
</feature>
<reference evidence="2 3" key="1">
    <citation type="submission" date="2019-02" db="EMBL/GenBank/DDBJ databases">
        <title>Genome sequencing of the rare red list fungi Phellinidium pouzarii.</title>
        <authorList>
            <person name="Buettner E."/>
            <person name="Kellner H."/>
        </authorList>
    </citation>
    <scope>NUCLEOTIDE SEQUENCE [LARGE SCALE GENOMIC DNA]</scope>
    <source>
        <strain evidence="2 3">DSM 108285</strain>
    </source>
</reference>
<feature type="compositionally biased region" description="Acidic residues" evidence="1">
    <location>
        <begin position="458"/>
        <end position="469"/>
    </location>
</feature>
<dbReference type="PANTHER" id="PTHR23146">
    <property type="entry name" value="LEO1 PROTEIN"/>
    <property type="match status" value="1"/>
</dbReference>
<dbReference type="Proteomes" id="UP000308199">
    <property type="component" value="Unassembled WGS sequence"/>
</dbReference>
<comment type="caution">
    <text evidence="2">The sequence shown here is derived from an EMBL/GenBank/DDBJ whole genome shotgun (WGS) entry which is preliminary data.</text>
</comment>
<dbReference type="GO" id="GO:1990269">
    <property type="term" value="F:RNA polymerase II C-terminal domain phosphoserine binding"/>
    <property type="evidence" value="ECO:0007669"/>
    <property type="project" value="TreeGrafter"/>
</dbReference>